<accession>A0A2M4CBR7</accession>
<reference evidence="1" key="1">
    <citation type="submission" date="2018-01" db="EMBL/GenBank/DDBJ databases">
        <title>An insight into the sialome of Amazonian anophelines.</title>
        <authorList>
            <person name="Ribeiro J.M."/>
            <person name="Scarpassa V."/>
            <person name="Calvo E."/>
        </authorList>
    </citation>
    <scope>NUCLEOTIDE SEQUENCE</scope>
    <source>
        <tissue evidence="1">Salivary glands</tissue>
    </source>
</reference>
<organism evidence="1">
    <name type="scientific">Anopheles marajoara</name>
    <dbReference type="NCBI Taxonomy" id="58244"/>
    <lineage>
        <taxon>Eukaryota</taxon>
        <taxon>Metazoa</taxon>
        <taxon>Ecdysozoa</taxon>
        <taxon>Arthropoda</taxon>
        <taxon>Hexapoda</taxon>
        <taxon>Insecta</taxon>
        <taxon>Pterygota</taxon>
        <taxon>Neoptera</taxon>
        <taxon>Endopterygota</taxon>
        <taxon>Diptera</taxon>
        <taxon>Nematocera</taxon>
        <taxon>Culicoidea</taxon>
        <taxon>Culicidae</taxon>
        <taxon>Anophelinae</taxon>
        <taxon>Anopheles</taxon>
    </lineage>
</organism>
<dbReference type="EMBL" id="GGFJ01013651">
    <property type="protein sequence ID" value="MBW62792.1"/>
    <property type="molecule type" value="Transcribed_RNA"/>
</dbReference>
<proteinExistence type="predicted"/>
<evidence type="ECO:0000313" key="1">
    <source>
        <dbReference type="EMBL" id="MBW62792.1"/>
    </source>
</evidence>
<protein>
    <submittedName>
        <fullName evidence="1">Putative secreted protein</fullName>
    </submittedName>
</protein>
<dbReference type="AlphaFoldDB" id="A0A2M4CBR7"/>
<sequence length="79" mass="8606">MRFFGAELLPLTLARTRRPLTAATLQPHGGGVSGDCYHVPMNFVIVIVSPFSLSQLDPQGELTLLSTRFKGAVSRLYST</sequence>
<name>A0A2M4CBR7_9DIPT</name>